<dbReference type="EC" id="3.1.3.5" evidence="3 9"/>
<dbReference type="Ensembl" id="ENSCSAVT00000020123.1">
    <property type="protein sequence ID" value="ENSCSAVP00000019910.1"/>
    <property type="gene ID" value="ENSCSAVG00000011692.1"/>
</dbReference>
<dbReference type="FunCoup" id="H2ZQP4">
    <property type="interactions" value="82"/>
</dbReference>
<dbReference type="GO" id="GO:0008253">
    <property type="term" value="F:5'-nucleotidase activity"/>
    <property type="evidence" value="ECO:0007669"/>
    <property type="project" value="UniProtKB-EC"/>
</dbReference>
<dbReference type="SFLD" id="SFLDS00003">
    <property type="entry name" value="Haloacid_Dehalogenase"/>
    <property type="match status" value="1"/>
</dbReference>
<dbReference type="InterPro" id="IPR006434">
    <property type="entry name" value="Pyrimidine_nucleotidase_eu"/>
</dbReference>
<evidence type="ECO:0000256" key="7">
    <source>
        <dbReference type="ARBA" id="ARBA00022842"/>
    </source>
</evidence>
<dbReference type="Proteomes" id="UP000007875">
    <property type="component" value="Unassembled WGS sequence"/>
</dbReference>
<dbReference type="STRING" id="51511.ENSCSAVP00000019910"/>
<keyword evidence="8 9" id="KW-0546">Nucleotide metabolism</keyword>
<reference evidence="10" key="3">
    <citation type="submission" date="2025-09" db="UniProtKB">
        <authorList>
            <consortium name="Ensembl"/>
        </authorList>
    </citation>
    <scope>IDENTIFICATION</scope>
</reference>
<reference evidence="11" key="1">
    <citation type="submission" date="2003-08" db="EMBL/GenBank/DDBJ databases">
        <authorList>
            <person name="Birren B."/>
            <person name="Nusbaum C."/>
            <person name="Abebe A."/>
            <person name="Abouelleil A."/>
            <person name="Adekoya E."/>
            <person name="Ait-zahra M."/>
            <person name="Allen N."/>
            <person name="Allen T."/>
            <person name="An P."/>
            <person name="Anderson M."/>
            <person name="Anderson S."/>
            <person name="Arachchi H."/>
            <person name="Armbruster J."/>
            <person name="Bachantsang P."/>
            <person name="Baldwin J."/>
            <person name="Barry A."/>
            <person name="Bayul T."/>
            <person name="Blitshsteyn B."/>
            <person name="Bloom T."/>
            <person name="Blye J."/>
            <person name="Boguslavskiy L."/>
            <person name="Borowsky M."/>
            <person name="Boukhgalter B."/>
            <person name="Brunache A."/>
            <person name="Butler J."/>
            <person name="Calixte N."/>
            <person name="Calvo S."/>
            <person name="Camarata J."/>
            <person name="Campo K."/>
            <person name="Chang J."/>
            <person name="Cheshatsang Y."/>
            <person name="Citroen M."/>
            <person name="Collymore A."/>
            <person name="Considine T."/>
            <person name="Cook A."/>
            <person name="Cooke P."/>
            <person name="Corum B."/>
            <person name="Cuomo C."/>
            <person name="David R."/>
            <person name="Dawoe T."/>
            <person name="Degray S."/>
            <person name="Dodge S."/>
            <person name="Dooley K."/>
            <person name="Dorje P."/>
            <person name="Dorjee K."/>
            <person name="Dorris L."/>
            <person name="Duffey N."/>
            <person name="Dupes A."/>
            <person name="Elkins T."/>
            <person name="Engels R."/>
            <person name="Erickson J."/>
            <person name="Farina A."/>
            <person name="Faro S."/>
            <person name="Ferreira P."/>
            <person name="Fischer H."/>
            <person name="Fitzgerald M."/>
            <person name="Foley K."/>
            <person name="Gage D."/>
            <person name="Galagan J."/>
            <person name="Gearin G."/>
            <person name="Gnerre S."/>
            <person name="Gnirke A."/>
            <person name="Goyette A."/>
            <person name="Graham J."/>
            <person name="Grandbois E."/>
            <person name="Gyaltsen K."/>
            <person name="Hafez N."/>
            <person name="Hagopian D."/>
            <person name="Hagos B."/>
            <person name="Hall J."/>
            <person name="Hatcher B."/>
            <person name="Heller A."/>
            <person name="Higgins H."/>
            <person name="Honan T."/>
            <person name="Horn A."/>
            <person name="Houde N."/>
            <person name="Hughes L."/>
            <person name="Hulme W."/>
            <person name="Husby E."/>
            <person name="Iliev I."/>
            <person name="Jaffe D."/>
            <person name="Jones C."/>
            <person name="Kamal M."/>
            <person name="Kamat A."/>
            <person name="Kamvysselis M."/>
            <person name="Karlsson E."/>
            <person name="Kells C."/>
            <person name="Kieu A."/>
            <person name="Kisner P."/>
            <person name="Kodira C."/>
            <person name="Kulbokas E."/>
            <person name="Labutti K."/>
            <person name="Lama D."/>
            <person name="Landers T."/>
            <person name="Leger J."/>
            <person name="Levine S."/>
            <person name="Lewis D."/>
            <person name="Lewis T."/>
            <person name="Lindblad-toh K."/>
            <person name="Liu X."/>
            <person name="Lokyitsang T."/>
            <person name="Lokyitsang Y."/>
            <person name="Lucien O."/>
            <person name="Lui A."/>
            <person name="Ma L.J."/>
            <person name="Mabbitt R."/>
            <person name="Macdonald J."/>
            <person name="Maclean C."/>
            <person name="Major J."/>
            <person name="Manning J."/>
            <person name="Marabella R."/>
            <person name="Maru K."/>
            <person name="Matthews C."/>
            <person name="Mauceli E."/>
            <person name="Mccarthy M."/>
            <person name="Mcdonough S."/>
            <person name="Mcghee T."/>
            <person name="Meldrim J."/>
            <person name="Meneus L."/>
            <person name="Mesirov J."/>
            <person name="Mihalev A."/>
            <person name="Mihova T."/>
            <person name="Mikkelsen T."/>
            <person name="Mlenga V."/>
            <person name="Moru K."/>
            <person name="Mozes J."/>
            <person name="Mulrain L."/>
            <person name="Munson G."/>
            <person name="Naylor J."/>
            <person name="Newes C."/>
            <person name="Nguyen C."/>
            <person name="Nguyen N."/>
            <person name="Nguyen T."/>
            <person name="Nicol R."/>
            <person name="Nielsen C."/>
            <person name="Nizzari M."/>
            <person name="Norbu C."/>
            <person name="Norbu N."/>
            <person name="O'donnell P."/>
            <person name="Okoawo O."/>
            <person name="O'leary S."/>
            <person name="Omotosho B."/>
            <person name="O'neill K."/>
            <person name="Osman S."/>
            <person name="Parker S."/>
            <person name="Perrin D."/>
            <person name="Phunkhang P."/>
            <person name="Piqani B."/>
            <person name="Purcell S."/>
            <person name="Rachupka T."/>
            <person name="Ramasamy U."/>
            <person name="Rameau R."/>
            <person name="Ray V."/>
            <person name="Raymond C."/>
            <person name="Retta R."/>
            <person name="Richardson S."/>
            <person name="Rise C."/>
            <person name="Rodriguez J."/>
            <person name="Rogers J."/>
            <person name="Rogov P."/>
            <person name="Rutman M."/>
            <person name="Schupbach R."/>
            <person name="Seaman C."/>
            <person name="Settipalli S."/>
            <person name="Sharpe T."/>
            <person name="Sheridan J."/>
            <person name="Sherpa N."/>
            <person name="Shi J."/>
            <person name="Smirnov S."/>
            <person name="Smith C."/>
            <person name="Sougnez C."/>
            <person name="Spencer B."/>
            <person name="Stalker J."/>
            <person name="Stange-thomann N."/>
            <person name="Stavropoulos S."/>
            <person name="Stetson K."/>
            <person name="Stone C."/>
            <person name="Stone S."/>
            <person name="Stubbs M."/>
            <person name="Talamas J."/>
            <person name="Tchuinga P."/>
            <person name="Tenzing P."/>
            <person name="Tesfaye S."/>
            <person name="Theodore J."/>
            <person name="Thoulutsang Y."/>
            <person name="Topham K."/>
            <person name="Towey S."/>
            <person name="Tsamla T."/>
            <person name="Tsomo N."/>
            <person name="Vallee D."/>
            <person name="Vassiliev H."/>
            <person name="Venkataraman V."/>
            <person name="Vinson J."/>
            <person name="Vo A."/>
            <person name="Wade C."/>
            <person name="Wang S."/>
            <person name="Wangchuk T."/>
            <person name="Wangdi T."/>
            <person name="Whittaker C."/>
            <person name="Wilkinson J."/>
            <person name="Wu Y."/>
            <person name="Wyman D."/>
            <person name="Yadav S."/>
            <person name="Yang S."/>
            <person name="Yang X."/>
            <person name="Yeager S."/>
            <person name="Yee E."/>
            <person name="Young G."/>
            <person name="Zainoun J."/>
            <person name="Zembeck L."/>
            <person name="Zimmer A."/>
            <person name="Zody M."/>
            <person name="Lander E."/>
        </authorList>
    </citation>
    <scope>NUCLEOTIDE SEQUENCE [LARGE SCALE GENOMIC DNA]</scope>
</reference>
<dbReference type="InParanoid" id="H2ZQP4"/>
<dbReference type="NCBIfam" id="TIGR01544">
    <property type="entry name" value="HAD-SF-IE"/>
    <property type="match status" value="1"/>
</dbReference>
<comment type="catalytic activity">
    <reaction evidence="1 9">
        <text>a ribonucleoside 5'-phosphate + H2O = a ribonucleoside + phosphate</text>
        <dbReference type="Rhea" id="RHEA:12484"/>
        <dbReference type="ChEBI" id="CHEBI:15377"/>
        <dbReference type="ChEBI" id="CHEBI:18254"/>
        <dbReference type="ChEBI" id="CHEBI:43474"/>
        <dbReference type="ChEBI" id="CHEBI:58043"/>
        <dbReference type="EC" id="3.1.3.5"/>
    </reaction>
</comment>
<sequence>KHRYKKEMDVITKIKEMKQGHVFIKHEEVVAKKIQKLINGKSSSLQVISDFDRTLSRATYKDEKCASCHGILESSLIFNKETQKKLRDLKEKYYAIEIDPHLANDEKAPFMIEWWCTAHEIMISANVKKSSIRQAVAESNVMLKENCNWMFQLLHQKSVPLLIFSAGVGDVLEEVIRQKSSFLPNMKVVSNMMDFDENGILTGFHGELIHVYNKNEGALAHSAYFDDIKHRHNIILLGDSMGDLHMADGVQDINTCLKIGYLNENVEHMLESYMNAWDIVLVDDASMDVANALFAAIC</sequence>
<dbReference type="eggNOG" id="KOG3128">
    <property type="taxonomic scope" value="Eukaryota"/>
</dbReference>
<dbReference type="AlphaFoldDB" id="H2ZQP4"/>
<accession>H2ZQP4</accession>
<evidence type="ECO:0000256" key="2">
    <source>
        <dbReference type="ARBA" id="ARBA00008389"/>
    </source>
</evidence>
<keyword evidence="4" id="KW-0479">Metal-binding</keyword>
<comment type="similarity">
    <text evidence="2 9">Belongs to the pyrimidine 5'-nucleotidase family.</text>
</comment>
<name>H2ZQP4_CIOSA</name>
<evidence type="ECO:0000256" key="1">
    <source>
        <dbReference type="ARBA" id="ARBA00000815"/>
    </source>
</evidence>
<dbReference type="Gene3D" id="1.10.150.340">
    <property type="entry name" value="Pyrimidine 5'-nucleotidase (UMPH-1), N-terminal domain"/>
    <property type="match status" value="1"/>
</dbReference>
<evidence type="ECO:0000256" key="3">
    <source>
        <dbReference type="ARBA" id="ARBA00012643"/>
    </source>
</evidence>
<evidence type="ECO:0000256" key="6">
    <source>
        <dbReference type="ARBA" id="ARBA00022801"/>
    </source>
</evidence>
<keyword evidence="9" id="KW-0963">Cytoplasm</keyword>
<dbReference type="InterPro" id="IPR023214">
    <property type="entry name" value="HAD_sf"/>
</dbReference>
<keyword evidence="7" id="KW-0460">Magnesium</keyword>
<evidence type="ECO:0000256" key="4">
    <source>
        <dbReference type="ARBA" id="ARBA00022723"/>
    </source>
</evidence>
<dbReference type="Gene3D" id="3.40.50.1000">
    <property type="entry name" value="HAD superfamily/HAD-like"/>
    <property type="match status" value="1"/>
</dbReference>
<evidence type="ECO:0000256" key="9">
    <source>
        <dbReference type="RuleBase" id="RU361276"/>
    </source>
</evidence>
<dbReference type="OMA" id="THFISNM"/>
<dbReference type="GO" id="GO:0009117">
    <property type="term" value="P:nucleotide metabolic process"/>
    <property type="evidence" value="ECO:0007669"/>
    <property type="project" value="UniProtKB-KW"/>
</dbReference>
<dbReference type="SFLD" id="SFLDG01128">
    <property type="entry name" value="C1.4:_5'-Nucleotidase_Like"/>
    <property type="match status" value="1"/>
</dbReference>
<keyword evidence="5 9" id="KW-0547">Nucleotide-binding</keyword>
<proteinExistence type="inferred from homology"/>
<keyword evidence="6 9" id="KW-0378">Hydrolase</keyword>
<dbReference type="Pfam" id="PF05822">
    <property type="entry name" value="UMPH-1"/>
    <property type="match status" value="1"/>
</dbReference>
<dbReference type="GO" id="GO:0000287">
    <property type="term" value="F:magnesium ion binding"/>
    <property type="evidence" value="ECO:0007669"/>
    <property type="project" value="InterPro"/>
</dbReference>
<dbReference type="PANTHER" id="PTHR13045:SF0">
    <property type="entry name" value="7-METHYLGUANOSINE PHOSPHATE-SPECIFIC 5'-NUCLEOTIDASE"/>
    <property type="match status" value="1"/>
</dbReference>
<evidence type="ECO:0000313" key="11">
    <source>
        <dbReference type="Proteomes" id="UP000007875"/>
    </source>
</evidence>
<dbReference type="FunFam" id="1.10.150.340:FF:000001">
    <property type="entry name" value="Cytosolic 5-nucleotidase 3-like"/>
    <property type="match status" value="1"/>
</dbReference>
<dbReference type="FunFam" id="3.40.50.1000:FF:000032">
    <property type="entry name" value="Cytosolic 5-nucleotidase 3-like"/>
    <property type="match status" value="1"/>
</dbReference>
<dbReference type="GeneTree" id="ENSGT00390000012959"/>
<dbReference type="GO" id="GO:0000166">
    <property type="term" value="F:nucleotide binding"/>
    <property type="evidence" value="ECO:0007669"/>
    <property type="project" value="UniProtKB-KW"/>
</dbReference>
<evidence type="ECO:0000256" key="5">
    <source>
        <dbReference type="ARBA" id="ARBA00022741"/>
    </source>
</evidence>
<evidence type="ECO:0000256" key="8">
    <source>
        <dbReference type="ARBA" id="ARBA00023080"/>
    </source>
</evidence>
<dbReference type="HOGENOM" id="CLU_048584_0_2_1"/>
<comment type="subcellular location">
    <subcellularLocation>
        <location evidence="9">Cytoplasm</location>
    </subcellularLocation>
</comment>
<dbReference type="SUPFAM" id="SSF56784">
    <property type="entry name" value="HAD-like"/>
    <property type="match status" value="1"/>
</dbReference>
<protein>
    <recommendedName>
        <fullName evidence="3 9">5'-nucleotidase</fullName>
        <ecNumber evidence="3 9">3.1.3.5</ecNumber>
    </recommendedName>
</protein>
<organism evidence="10 11">
    <name type="scientific">Ciona savignyi</name>
    <name type="common">Pacific transparent sea squirt</name>
    <dbReference type="NCBI Taxonomy" id="51511"/>
    <lineage>
        <taxon>Eukaryota</taxon>
        <taxon>Metazoa</taxon>
        <taxon>Chordata</taxon>
        <taxon>Tunicata</taxon>
        <taxon>Ascidiacea</taxon>
        <taxon>Phlebobranchia</taxon>
        <taxon>Cionidae</taxon>
        <taxon>Ciona</taxon>
    </lineage>
</organism>
<keyword evidence="11" id="KW-1185">Reference proteome</keyword>
<evidence type="ECO:0000313" key="10">
    <source>
        <dbReference type="Ensembl" id="ENSCSAVP00000019910.1"/>
    </source>
</evidence>
<dbReference type="PANTHER" id="PTHR13045">
    <property type="entry name" value="5'-NUCLEOTIDASE"/>
    <property type="match status" value="1"/>
</dbReference>
<reference evidence="10" key="2">
    <citation type="submission" date="2025-08" db="UniProtKB">
        <authorList>
            <consortium name="Ensembl"/>
        </authorList>
    </citation>
    <scope>IDENTIFICATION</scope>
</reference>
<dbReference type="InterPro" id="IPR036412">
    <property type="entry name" value="HAD-like_sf"/>
</dbReference>
<dbReference type="GO" id="GO:0005737">
    <property type="term" value="C:cytoplasm"/>
    <property type="evidence" value="ECO:0007669"/>
    <property type="project" value="UniProtKB-SubCell"/>
</dbReference>